<protein>
    <submittedName>
        <fullName evidence="2">Uncharacterized protein</fullName>
    </submittedName>
</protein>
<organism evidence="2 3">
    <name type="scientific">Dictyobacter vulcani</name>
    <dbReference type="NCBI Taxonomy" id="2607529"/>
    <lineage>
        <taxon>Bacteria</taxon>
        <taxon>Bacillati</taxon>
        <taxon>Chloroflexota</taxon>
        <taxon>Ktedonobacteria</taxon>
        <taxon>Ktedonobacterales</taxon>
        <taxon>Dictyobacteraceae</taxon>
        <taxon>Dictyobacter</taxon>
    </lineage>
</organism>
<feature type="region of interest" description="Disordered" evidence="1">
    <location>
        <begin position="1"/>
        <end position="36"/>
    </location>
</feature>
<evidence type="ECO:0000313" key="2">
    <source>
        <dbReference type="EMBL" id="GER88714.1"/>
    </source>
</evidence>
<dbReference type="Proteomes" id="UP000326912">
    <property type="component" value="Unassembled WGS sequence"/>
</dbReference>
<evidence type="ECO:0000256" key="1">
    <source>
        <dbReference type="SAM" id="MobiDB-lite"/>
    </source>
</evidence>
<gene>
    <name evidence="2" type="ORF">KDW_28760</name>
</gene>
<dbReference type="AlphaFoldDB" id="A0A5J4KGY6"/>
<evidence type="ECO:0000313" key="3">
    <source>
        <dbReference type="Proteomes" id="UP000326912"/>
    </source>
</evidence>
<keyword evidence="3" id="KW-1185">Reference proteome</keyword>
<dbReference type="EMBL" id="BKZW01000001">
    <property type="protein sequence ID" value="GER88714.1"/>
    <property type="molecule type" value="Genomic_DNA"/>
</dbReference>
<comment type="caution">
    <text evidence="2">The sequence shown here is derived from an EMBL/GenBank/DDBJ whole genome shotgun (WGS) entry which is preliminary data.</text>
</comment>
<reference evidence="2 3" key="1">
    <citation type="submission" date="2019-10" db="EMBL/GenBank/DDBJ databases">
        <title>Dictyobacter vulcani sp. nov., within the class Ktedonobacteria, isolated from soil of volcanic Mt. Zao.</title>
        <authorList>
            <person name="Zheng Y."/>
            <person name="Wang C.M."/>
            <person name="Sakai Y."/>
            <person name="Abe K."/>
            <person name="Yokota A."/>
            <person name="Yabe S."/>
        </authorList>
    </citation>
    <scope>NUCLEOTIDE SEQUENCE [LARGE SCALE GENOMIC DNA]</scope>
    <source>
        <strain evidence="2 3">W12</strain>
    </source>
</reference>
<accession>A0A5J4KGY6</accession>
<sequence length="45" mass="4739">MGIVRPDGQSRDAAGKSGNRDAGDVYDGWTDSTDKAGDCVCTNYI</sequence>
<feature type="compositionally biased region" description="Basic and acidic residues" evidence="1">
    <location>
        <begin position="8"/>
        <end position="23"/>
    </location>
</feature>
<name>A0A5J4KGY6_9CHLR</name>
<proteinExistence type="predicted"/>